<comment type="pathway">
    <text evidence="4">Glycan metabolism; heparan sulfate biosynthesis.</text>
</comment>
<dbReference type="GO" id="GO:0030158">
    <property type="term" value="F:protein xylosyltransferase activity"/>
    <property type="evidence" value="ECO:0007669"/>
    <property type="project" value="UniProtKB-EC"/>
</dbReference>
<dbReference type="GO" id="GO:0005789">
    <property type="term" value="C:endoplasmic reticulum membrane"/>
    <property type="evidence" value="ECO:0007669"/>
    <property type="project" value="UniProtKB-SubCell"/>
</dbReference>
<keyword evidence="21" id="KW-1185">Reference proteome</keyword>
<dbReference type="UniPathway" id="UPA00756"/>
<proteinExistence type="inferred from homology"/>
<evidence type="ECO:0000256" key="13">
    <source>
        <dbReference type="ARBA" id="ARBA00022989"/>
    </source>
</evidence>
<keyword evidence="9" id="KW-0812">Transmembrane</keyword>
<evidence type="ECO:0000313" key="21">
    <source>
        <dbReference type="Proteomes" id="UP000011083"/>
    </source>
</evidence>
<sequence>MRVRDKDLFLSLVGQLPDVLRSARFSMFTHANRFKPNEEACRERMQYDLCKECAAKSGLCGPAAREDPEGLSLLPDEKRVLDSMVRATNLTRQRRPFRHDPTSPPKLAYVVFGYDDVGIKTPNTADSVVRLLAGIVHPNDTILVHIDGDSSPPFYQAVEDYTRNFDNVNMVRERFVTSWGGISTVWIELATIAEAIERDAKWEFFINLSGMDYPIKTHKEITQFLGQNRGKSFIEHTYPTPKLLEAVHNYYIECSVGPVQVKGAEGFVAQFPSGTHVNATIPYARGEHWWVLSREFCEWLVSSSTVRKMLQWGKHILLPDEYFIMTAAVWSPHYPFVVSDHLRYIRRRDNGKRDLEPMDVPLMKNSTALFARKFNPNANDVLSVMEAWLKEKIEKETAQPSHKRPTR</sequence>
<dbReference type="KEGG" id="acan:ACA1_122760"/>
<evidence type="ECO:0000256" key="10">
    <source>
        <dbReference type="ARBA" id="ARBA00022723"/>
    </source>
</evidence>
<evidence type="ECO:0000256" key="3">
    <source>
        <dbReference type="ARBA" id="ARBA00004840"/>
    </source>
</evidence>
<organism evidence="20 21">
    <name type="scientific">Acanthamoeba castellanii (strain ATCC 30010 / Neff)</name>
    <dbReference type="NCBI Taxonomy" id="1257118"/>
    <lineage>
        <taxon>Eukaryota</taxon>
        <taxon>Amoebozoa</taxon>
        <taxon>Discosea</taxon>
        <taxon>Longamoebia</taxon>
        <taxon>Centramoebida</taxon>
        <taxon>Acanthamoebidae</taxon>
        <taxon>Acanthamoeba</taxon>
    </lineage>
</organism>
<dbReference type="GO" id="GO:0050650">
    <property type="term" value="P:chondroitin sulfate proteoglycan biosynthetic process"/>
    <property type="evidence" value="ECO:0007669"/>
    <property type="project" value="TreeGrafter"/>
</dbReference>
<keyword evidence="11" id="KW-0256">Endoplasmic reticulum</keyword>
<dbReference type="Pfam" id="PF02485">
    <property type="entry name" value="Branch"/>
    <property type="match status" value="1"/>
</dbReference>
<reference evidence="20 21" key="1">
    <citation type="journal article" date="2013" name="Genome Biol.">
        <title>Genome of Acanthamoeba castellanii highlights extensive lateral gene transfer and early evolution of tyrosine kinase signaling.</title>
        <authorList>
            <person name="Clarke M."/>
            <person name="Lohan A.J."/>
            <person name="Liu B."/>
            <person name="Lagkouvardos I."/>
            <person name="Roy S."/>
            <person name="Zafar N."/>
            <person name="Bertelli C."/>
            <person name="Schilde C."/>
            <person name="Kianianmomeni A."/>
            <person name="Burglin T.R."/>
            <person name="Frech C."/>
            <person name="Turcotte B."/>
            <person name="Kopec K.O."/>
            <person name="Synnott J.M."/>
            <person name="Choo C."/>
            <person name="Paponov I."/>
            <person name="Finkler A."/>
            <person name="Soon Heng Tan C."/>
            <person name="Hutchins A.P."/>
            <person name="Weinmeier T."/>
            <person name="Rattei T."/>
            <person name="Chu J.S."/>
            <person name="Gimenez G."/>
            <person name="Irimia M."/>
            <person name="Rigden D.J."/>
            <person name="Fitzpatrick D.A."/>
            <person name="Lorenzo-Morales J."/>
            <person name="Bateman A."/>
            <person name="Chiu C.H."/>
            <person name="Tang P."/>
            <person name="Hegemann P."/>
            <person name="Fromm H."/>
            <person name="Raoult D."/>
            <person name="Greub G."/>
            <person name="Miranda-Saavedra D."/>
            <person name="Chen N."/>
            <person name="Nash P."/>
            <person name="Ginger M.L."/>
            <person name="Horn M."/>
            <person name="Schaap P."/>
            <person name="Caler L."/>
            <person name="Loftus B."/>
        </authorList>
    </citation>
    <scope>NUCLEOTIDE SEQUENCE [LARGE SCALE GENOMIC DNA]</scope>
    <source>
        <strain evidence="20 21">Neff</strain>
    </source>
</reference>
<keyword evidence="13" id="KW-1133">Transmembrane helix</keyword>
<evidence type="ECO:0000256" key="9">
    <source>
        <dbReference type="ARBA" id="ARBA00022692"/>
    </source>
</evidence>
<dbReference type="VEuPathDB" id="AmoebaDB:ACA1_122760"/>
<comment type="catalytic activity">
    <reaction evidence="19">
        <text>UDP-alpha-D-xylose + L-seryl-[protein] = 3-O-(beta-D-xylosyl)-L-seryl-[protein] + UDP + H(+)</text>
        <dbReference type="Rhea" id="RHEA:50192"/>
        <dbReference type="Rhea" id="RHEA-COMP:9863"/>
        <dbReference type="Rhea" id="RHEA-COMP:12567"/>
        <dbReference type="ChEBI" id="CHEBI:15378"/>
        <dbReference type="ChEBI" id="CHEBI:29999"/>
        <dbReference type="ChEBI" id="CHEBI:57632"/>
        <dbReference type="ChEBI" id="CHEBI:58223"/>
        <dbReference type="ChEBI" id="CHEBI:132085"/>
        <dbReference type="EC" id="2.4.2.26"/>
    </reaction>
</comment>
<evidence type="ECO:0000256" key="6">
    <source>
        <dbReference type="ARBA" id="ARBA00011972"/>
    </source>
</evidence>
<keyword evidence="8 20" id="KW-0808">Transferase</keyword>
<dbReference type="PANTHER" id="PTHR46025:SF3">
    <property type="entry name" value="XYLOSYLTRANSFERASE OXT"/>
    <property type="match status" value="1"/>
</dbReference>
<keyword evidence="10" id="KW-0479">Metal-binding</keyword>
<dbReference type="GO" id="GO:0046872">
    <property type="term" value="F:metal ion binding"/>
    <property type="evidence" value="ECO:0007669"/>
    <property type="project" value="UniProtKB-KW"/>
</dbReference>
<gene>
    <name evidence="20" type="ORF">ACA1_122760</name>
</gene>
<evidence type="ECO:0000256" key="14">
    <source>
        <dbReference type="ARBA" id="ARBA00023034"/>
    </source>
</evidence>
<evidence type="ECO:0000256" key="19">
    <source>
        <dbReference type="ARBA" id="ARBA00047847"/>
    </source>
</evidence>
<evidence type="ECO:0000256" key="7">
    <source>
        <dbReference type="ARBA" id="ARBA00022676"/>
    </source>
</evidence>
<evidence type="ECO:0000256" key="1">
    <source>
        <dbReference type="ARBA" id="ARBA00004323"/>
    </source>
</evidence>
<keyword evidence="7" id="KW-0328">Glycosyltransferase</keyword>
<evidence type="ECO:0000256" key="15">
    <source>
        <dbReference type="ARBA" id="ARBA00023136"/>
    </source>
</evidence>
<dbReference type="RefSeq" id="XP_004333495.1">
    <property type="nucleotide sequence ID" value="XM_004333447.1"/>
</dbReference>
<evidence type="ECO:0000256" key="18">
    <source>
        <dbReference type="ARBA" id="ARBA00042865"/>
    </source>
</evidence>
<keyword evidence="12" id="KW-0735">Signal-anchor</keyword>
<evidence type="ECO:0000256" key="2">
    <source>
        <dbReference type="ARBA" id="ARBA00004648"/>
    </source>
</evidence>
<dbReference type="STRING" id="1257118.L8GEN0"/>
<dbReference type="UniPathway" id="UPA00755"/>
<dbReference type="Proteomes" id="UP000011083">
    <property type="component" value="Unassembled WGS sequence"/>
</dbReference>
<dbReference type="EMBL" id="KB008151">
    <property type="protein sequence ID" value="ELR11482.1"/>
    <property type="molecule type" value="Genomic_DNA"/>
</dbReference>
<evidence type="ECO:0000256" key="11">
    <source>
        <dbReference type="ARBA" id="ARBA00022824"/>
    </source>
</evidence>
<comment type="subcellular location">
    <subcellularLocation>
        <location evidence="2">Endoplasmic reticulum membrane</location>
        <topology evidence="2">Single-pass type II membrane protein</topology>
    </subcellularLocation>
    <subcellularLocation>
        <location evidence="1">Golgi apparatus membrane</location>
        <topology evidence="1">Single-pass type II membrane protein</topology>
    </subcellularLocation>
</comment>
<dbReference type="OrthoDB" id="2019572at2759"/>
<keyword evidence="15" id="KW-0472">Membrane</keyword>
<evidence type="ECO:0000256" key="4">
    <source>
        <dbReference type="ARBA" id="ARBA00005093"/>
    </source>
</evidence>
<evidence type="ECO:0000256" key="16">
    <source>
        <dbReference type="ARBA" id="ARBA00023157"/>
    </source>
</evidence>
<keyword evidence="16" id="KW-1015">Disulfide bond</keyword>
<protein>
    <recommendedName>
        <fullName evidence="6">protein xylosyltransferase</fullName>
        <ecNumber evidence="6">2.4.2.26</ecNumber>
    </recommendedName>
    <alternativeName>
        <fullName evidence="18">Peptide O-xylosyltransferase</fullName>
    </alternativeName>
</protein>
<accession>L8GEN0</accession>
<evidence type="ECO:0000256" key="8">
    <source>
        <dbReference type="ARBA" id="ARBA00022679"/>
    </source>
</evidence>
<comment type="similarity">
    <text evidence="5">Belongs to the glycosyltransferase 14 family. XylT subfamily.</text>
</comment>
<evidence type="ECO:0000256" key="12">
    <source>
        <dbReference type="ARBA" id="ARBA00022968"/>
    </source>
</evidence>
<dbReference type="InterPro" id="IPR043538">
    <property type="entry name" value="XYLT"/>
</dbReference>
<dbReference type="OMA" id="MDPCSLW"/>
<dbReference type="AlphaFoldDB" id="L8GEN0"/>
<dbReference type="GeneID" id="14911863"/>
<comment type="pathway">
    <text evidence="3">Glycan metabolism; chondroitin sulfate biosynthesis.</text>
</comment>
<evidence type="ECO:0000256" key="5">
    <source>
        <dbReference type="ARBA" id="ARBA00010195"/>
    </source>
</evidence>
<dbReference type="GO" id="GO:0015012">
    <property type="term" value="P:heparan sulfate proteoglycan biosynthetic process"/>
    <property type="evidence" value="ECO:0007669"/>
    <property type="project" value="UniProtKB-UniPathway"/>
</dbReference>
<dbReference type="GO" id="GO:0000139">
    <property type="term" value="C:Golgi membrane"/>
    <property type="evidence" value="ECO:0007669"/>
    <property type="project" value="UniProtKB-SubCell"/>
</dbReference>
<dbReference type="InterPro" id="IPR003406">
    <property type="entry name" value="Glyco_trans_14"/>
</dbReference>
<dbReference type="EC" id="2.4.2.26" evidence="6"/>
<evidence type="ECO:0000313" key="20">
    <source>
        <dbReference type="EMBL" id="ELR11482.1"/>
    </source>
</evidence>
<name>L8GEN0_ACACF</name>
<keyword evidence="14" id="KW-0333">Golgi apparatus</keyword>
<evidence type="ECO:0000256" key="17">
    <source>
        <dbReference type="ARBA" id="ARBA00023180"/>
    </source>
</evidence>
<keyword evidence="17" id="KW-0325">Glycoprotein</keyword>
<dbReference type="PANTHER" id="PTHR46025">
    <property type="entry name" value="XYLOSYLTRANSFERASE OXT"/>
    <property type="match status" value="1"/>
</dbReference>